<dbReference type="EMBL" id="CP002344">
    <property type="protein sequence ID" value="ADU50597.1"/>
    <property type="molecule type" value="Genomic_DNA"/>
</dbReference>
<dbReference type="KEGG" id="tmr:Tmar_0476"/>
<keyword evidence="3" id="KW-1185">Reference proteome</keyword>
<dbReference type="PIRSF" id="PIRSF000090">
    <property type="entry name" value="Beta-ETF"/>
    <property type="match status" value="1"/>
</dbReference>
<reference evidence="3" key="2">
    <citation type="journal article" date="2010" name="Stand. Genomic Sci.">
        <title>Complete genome sequence of Thermaerobacter marianensis type strain (7p75aT).</title>
        <authorList>
            <person name="Han C."/>
            <person name="Gu W."/>
            <person name="Zhang X."/>
            <person name="Lapidus A."/>
            <person name="Nolan M."/>
            <person name="Copeland A."/>
            <person name="Lucas S."/>
            <person name="Glavina Del Rio T."/>
            <person name="Tice H."/>
            <person name="Cheng J."/>
            <person name="Tapia R."/>
            <person name="Goodwin L."/>
            <person name="Pitluck S."/>
            <person name="Pagani I."/>
            <person name="Ivanova N."/>
            <person name="Mavromatis K."/>
            <person name="Mikhailova N."/>
            <person name="Pati A."/>
            <person name="Chen A."/>
            <person name="Palaniappan K."/>
            <person name="Land M."/>
            <person name="Hauser L."/>
            <person name="Chang Y."/>
            <person name="Jeffries C."/>
            <person name="Schneider S."/>
            <person name="Rohde M."/>
            <person name="Goker M."/>
            <person name="Pukall R."/>
            <person name="Woyke T."/>
            <person name="Bristow J."/>
            <person name="Eisen J."/>
            <person name="Markowitz V."/>
            <person name="Hugenholtz P."/>
            <person name="Kyrpides N."/>
            <person name="Klenk H."/>
            <person name="Detter J."/>
        </authorList>
    </citation>
    <scope>NUCLEOTIDE SEQUENCE [LARGE SCALE GENOMIC DNA]</scope>
    <source>
        <strain evidence="3">ATCC 700841 / DSM 12885 / JCM 10246 / 7p75a</strain>
    </source>
</reference>
<sequence>MGWNVVVLLKPILDPELPARKFRVAADGRRPERGDAPVVINPFDQNALELALQLKDKGAADTVTVISAGGPEATDGLRKALALKADRAVRVDLDGLDLPDPTVTARVLAAAVRKVGGADLVLAGRQAGDWDQGQVGYLLAEELGWPCAALVQQLEPAGDGLRLVREAPAGREVLEAQVPLVITVTNDDSNVLRLPKVRDVMMANRKPIDQWTVADLGLDAAALAGEAASEVLALRIPERKTECEMIQGDDPAAVAATLVQRLRELKVL</sequence>
<dbReference type="HOGENOM" id="CLU_060196_2_1_9"/>
<dbReference type="GO" id="GO:0009055">
    <property type="term" value="F:electron transfer activity"/>
    <property type="evidence" value="ECO:0007669"/>
    <property type="project" value="InterPro"/>
</dbReference>
<dbReference type="InterPro" id="IPR014729">
    <property type="entry name" value="Rossmann-like_a/b/a_fold"/>
</dbReference>
<dbReference type="Proteomes" id="UP000008915">
    <property type="component" value="Chromosome"/>
</dbReference>
<dbReference type="SMART" id="SM00893">
    <property type="entry name" value="ETF"/>
    <property type="match status" value="1"/>
</dbReference>
<dbReference type="Pfam" id="PF01012">
    <property type="entry name" value="ETF"/>
    <property type="match status" value="1"/>
</dbReference>
<dbReference type="CDD" id="cd01714">
    <property type="entry name" value="ETF_beta"/>
    <property type="match status" value="1"/>
</dbReference>
<dbReference type="Gene3D" id="3.40.50.620">
    <property type="entry name" value="HUPs"/>
    <property type="match status" value="1"/>
</dbReference>
<evidence type="ECO:0000313" key="2">
    <source>
        <dbReference type="EMBL" id="ADU50597.1"/>
    </source>
</evidence>
<gene>
    <name evidence="2" type="ordered locus">Tmar_0476</name>
</gene>
<dbReference type="OrthoDB" id="9804960at2"/>
<dbReference type="PANTHER" id="PTHR21294">
    <property type="entry name" value="ELECTRON TRANSFER FLAVOPROTEIN BETA-SUBUNIT"/>
    <property type="match status" value="1"/>
</dbReference>
<evidence type="ECO:0000259" key="1">
    <source>
        <dbReference type="SMART" id="SM00893"/>
    </source>
</evidence>
<protein>
    <submittedName>
        <fullName evidence="2">Electron transfer flavoprotein alpha/beta-subunit</fullName>
    </submittedName>
</protein>
<dbReference type="STRING" id="644966.Tmar_0476"/>
<dbReference type="SUPFAM" id="SSF52402">
    <property type="entry name" value="Adenine nucleotide alpha hydrolases-like"/>
    <property type="match status" value="1"/>
</dbReference>
<dbReference type="RefSeq" id="WP_013494902.1">
    <property type="nucleotide sequence ID" value="NC_014831.1"/>
</dbReference>
<evidence type="ECO:0000313" key="3">
    <source>
        <dbReference type="Proteomes" id="UP000008915"/>
    </source>
</evidence>
<name>E6SGQ1_THEM7</name>
<dbReference type="AlphaFoldDB" id="E6SGQ1"/>
<dbReference type="InterPro" id="IPR012255">
    <property type="entry name" value="ETF_b"/>
</dbReference>
<organism evidence="2 3">
    <name type="scientific">Thermaerobacter marianensis (strain ATCC 700841 / DSM 12885 / JCM 10246 / 7p75a)</name>
    <dbReference type="NCBI Taxonomy" id="644966"/>
    <lineage>
        <taxon>Bacteria</taxon>
        <taxon>Bacillati</taxon>
        <taxon>Bacillota</taxon>
        <taxon>Clostridia</taxon>
        <taxon>Eubacteriales</taxon>
        <taxon>Clostridiales Family XVII. Incertae Sedis</taxon>
        <taxon>Thermaerobacter</taxon>
    </lineage>
</organism>
<reference evidence="2 3" key="1">
    <citation type="journal article" date="2010" name="Stand. Genomic Sci.">
        <title>Complete genome sequence of Thermaerobacter marianensis type strain (7p75a).</title>
        <authorList>
            <person name="Han C."/>
            <person name="Gu W."/>
            <person name="Zhang X."/>
            <person name="Lapidus A."/>
            <person name="Nolan M."/>
            <person name="Copeland A."/>
            <person name="Lucas S."/>
            <person name="Del Rio T.G."/>
            <person name="Tice H."/>
            <person name="Cheng J.F."/>
            <person name="Tapia R."/>
            <person name="Goodwin L."/>
            <person name="Pitluck S."/>
            <person name="Pagani I."/>
            <person name="Ivanova N."/>
            <person name="Mavromatis K."/>
            <person name="Mikhailova N."/>
            <person name="Pati A."/>
            <person name="Chen A."/>
            <person name="Palaniappan K."/>
            <person name="Land M."/>
            <person name="Hauser L."/>
            <person name="Chang Y.J."/>
            <person name="Jeffries C.D."/>
            <person name="Schneider S."/>
            <person name="Rohde M."/>
            <person name="Goker M."/>
            <person name="Pukall R."/>
            <person name="Woyke T."/>
            <person name="Bristow J."/>
            <person name="Eisen J.A."/>
            <person name="Markowitz V."/>
            <person name="Hugenholtz P."/>
            <person name="Kyrpides N.C."/>
            <person name="Klenk H.P."/>
            <person name="Detter J.C."/>
        </authorList>
    </citation>
    <scope>NUCLEOTIDE SEQUENCE [LARGE SCALE GENOMIC DNA]</scope>
    <source>
        <strain evidence="3">ATCC 700841 / DSM 12885 / JCM 10246 / 7p75a</strain>
    </source>
</reference>
<accession>E6SGQ1</accession>
<dbReference type="eggNOG" id="COG2086">
    <property type="taxonomic scope" value="Bacteria"/>
</dbReference>
<dbReference type="InterPro" id="IPR014730">
    <property type="entry name" value="ETF_a/b_N"/>
</dbReference>
<proteinExistence type="predicted"/>
<dbReference type="InterPro" id="IPR033948">
    <property type="entry name" value="ETF_beta_N"/>
</dbReference>
<feature type="domain" description="Electron transfer flavoprotein alpha/beta-subunit N-terminal" evidence="1">
    <location>
        <begin position="28"/>
        <end position="220"/>
    </location>
</feature>